<dbReference type="Gene3D" id="3.30.930.10">
    <property type="entry name" value="Bira Bifunctional Protein, Domain 2"/>
    <property type="match status" value="1"/>
</dbReference>
<reference evidence="4 5" key="1">
    <citation type="journal article" date="2013" name="PLoS Genet.">
        <title>Genomic mechanisms accounting for the adaptation to parasitism in nematode-trapping fungi.</title>
        <authorList>
            <person name="Meerupati T."/>
            <person name="Andersson K.M."/>
            <person name="Friman E."/>
            <person name="Kumar D."/>
            <person name="Tunlid A."/>
            <person name="Ahren D."/>
        </authorList>
    </citation>
    <scope>NUCLEOTIDE SEQUENCE [LARGE SCALE GENOMIC DNA]</scope>
    <source>
        <strain evidence="4 5">CBS 200.50</strain>
    </source>
</reference>
<dbReference type="CDD" id="cd03144">
    <property type="entry name" value="GATase1_ScBLP_like"/>
    <property type="match status" value="1"/>
</dbReference>
<dbReference type="InterPro" id="IPR004408">
    <property type="entry name" value="Biotin_CoA_COase_ligase"/>
</dbReference>
<dbReference type="Proteomes" id="UP000015100">
    <property type="component" value="Unassembled WGS sequence"/>
</dbReference>
<keyword evidence="2" id="KW-0436">Ligase</keyword>
<dbReference type="STRING" id="1284197.S8BW63"/>
<protein>
    <recommendedName>
        <fullName evidence="3">BPL/LPL catalytic domain-containing protein</fullName>
    </recommendedName>
</protein>
<dbReference type="GO" id="GO:0004077">
    <property type="term" value="F:biotin--[biotin carboxyl-carrier protein] ligase activity"/>
    <property type="evidence" value="ECO:0007669"/>
    <property type="project" value="EnsemblFungi"/>
</dbReference>
<dbReference type="Pfam" id="PF03099">
    <property type="entry name" value="BPL_LplA_LipB"/>
    <property type="match status" value="1"/>
</dbReference>
<dbReference type="AlphaFoldDB" id="S8BW63"/>
<dbReference type="PANTHER" id="PTHR12835:SF5">
    <property type="entry name" value="BIOTIN--PROTEIN LIGASE"/>
    <property type="match status" value="1"/>
</dbReference>
<dbReference type="CDD" id="cd16442">
    <property type="entry name" value="BPL"/>
    <property type="match status" value="1"/>
</dbReference>
<dbReference type="HOGENOM" id="CLU_006150_1_1_1"/>
<keyword evidence="5" id="KW-1185">Reference proteome</keyword>
<dbReference type="Pfam" id="PF09825">
    <property type="entry name" value="BPL_N"/>
    <property type="match status" value="1"/>
</dbReference>
<organism evidence="4 5">
    <name type="scientific">Dactylellina haptotyla (strain CBS 200.50)</name>
    <name type="common">Nematode-trapping fungus</name>
    <name type="synonym">Monacrosporium haptotylum</name>
    <dbReference type="NCBI Taxonomy" id="1284197"/>
    <lineage>
        <taxon>Eukaryota</taxon>
        <taxon>Fungi</taxon>
        <taxon>Dikarya</taxon>
        <taxon>Ascomycota</taxon>
        <taxon>Pezizomycotina</taxon>
        <taxon>Orbiliomycetes</taxon>
        <taxon>Orbiliales</taxon>
        <taxon>Orbiliaceae</taxon>
        <taxon>Dactylellina</taxon>
    </lineage>
</organism>
<comment type="similarity">
    <text evidence="1">Belongs to the biotin--protein ligase family.</text>
</comment>
<dbReference type="InterPro" id="IPR004143">
    <property type="entry name" value="BPL_LPL_catalytic"/>
</dbReference>
<dbReference type="SUPFAM" id="SSF52317">
    <property type="entry name" value="Class I glutamine amidotransferase-like"/>
    <property type="match status" value="1"/>
</dbReference>
<dbReference type="NCBIfam" id="TIGR00121">
    <property type="entry name" value="birA_ligase"/>
    <property type="match status" value="1"/>
</dbReference>
<name>S8BW63_DACHA</name>
<proteinExistence type="inferred from homology"/>
<dbReference type="OrthoDB" id="10250105at2759"/>
<feature type="domain" description="BPL/LPL catalytic" evidence="3">
    <location>
        <begin position="330"/>
        <end position="538"/>
    </location>
</feature>
<dbReference type="InterPro" id="IPR045864">
    <property type="entry name" value="aa-tRNA-synth_II/BPL/LPL"/>
</dbReference>
<dbReference type="Gene3D" id="3.40.50.880">
    <property type="match status" value="1"/>
</dbReference>
<sequence>MSTCALLCLPGGADLGFCKALNGTGNRRIKEYVRRGGKFLGFCAGAYFGSSDIEFEKGEPSLEVAGSRELAFFPGSCHGATYKGFRYNSELGARACRLDISKRLLDTGAPARVINYYNGGGIFVDAEKFGSQGVEILARYHDEPDIPSKGNVAAVGCRVGAGYAFLIGTHPEFAPTALSQSSRFDPFPDLIGELEAGEMSRLNFFSSILKLLDLKCNNGERIPSFSDLHLSCANPVDIQELLEKIIGTTDFKTPGAGCPIIIGESNIFTIQGPSISQAIDGSLSLPTAKSSEIEKVKKQSLNIKIYDSQHPTIVKTPYFDVSGYFEYLMKEHARFSRAEGFGSPLLYGEVVSSTNTLLEKNFKFLQHLPSGFTVVAAQQTAGRGRGDNVWVSPIGALIFSTVVRQNSEHNIRSPVVFVQYIAALAIVLAIKSYGPGYENIPVHIKWPNDIYAGYKLKDGDHSKQEPLTKIGGILVNASFAKDEFILIVGCGINTTNDIPTTSLKRLAELAEPPLPAFEQEKLLAKILATFQTYYQKFVTLGFRAFENEYYQHWLHSNQIVTLENADRTTARIQGISMEDGMLLVNEVDDLFRNTGRTFKLQTDGNSFDFFKGLLRKKV</sequence>
<comment type="caution">
    <text evidence="4">The sequence shown here is derived from an EMBL/GenBank/DDBJ whole genome shotgun (WGS) entry which is preliminary data.</text>
</comment>
<dbReference type="SUPFAM" id="SSF55681">
    <property type="entry name" value="Class II aaRS and biotin synthetases"/>
    <property type="match status" value="1"/>
</dbReference>
<dbReference type="GO" id="GO:0005737">
    <property type="term" value="C:cytoplasm"/>
    <property type="evidence" value="ECO:0007669"/>
    <property type="project" value="TreeGrafter"/>
</dbReference>
<gene>
    <name evidence="4" type="ORF">H072_2280</name>
</gene>
<evidence type="ECO:0000256" key="1">
    <source>
        <dbReference type="ARBA" id="ARBA00009934"/>
    </source>
</evidence>
<dbReference type="InterPro" id="IPR029062">
    <property type="entry name" value="Class_I_gatase-like"/>
</dbReference>
<dbReference type="OMA" id="HHAFYSN"/>
<evidence type="ECO:0000256" key="2">
    <source>
        <dbReference type="ARBA" id="ARBA00022598"/>
    </source>
</evidence>
<dbReference type="PANTHER" id="PTHR12835">
    <property type="entry name" value="BIOTIN PROTEIN LIGASE"/>
    <property type="match status" value="1"/>
</dbReference>
<dbReference type="EMBL" id="AQGS01000069">
    <property type="protein sequence ID" value="EPS43733.1"/>
    <property type="molecule type" value="Genomic_DNA"/>
</dbReference>
<dbReference type="PROSITE" id="PS51733">
    <property type="entry name" value="BPL_LPL_CATALYTIC"/>
    <property type="match status" value="1"/>
</dbReference>
<evidence type="ECO:0000313" key="5">
    <source>
        <dbReference type="Proteomes" id="UP000015100"/>
    </source>
</evidence>
<dbReference type="eggNOG" id="KOG1536">
    <property type="taxonomic scope" value="Eukaryota"/>
</dbReference>
<accession>S8BW63</accession>
<evidence type="ECO:0000259" key="3">
    <source>
        <dbReference type="PROSITE" id="PS51733"/>
    </source>
</evidence>
<reference evidence="5" key="2">
    <citation type="submission" date="2013-04" db="EMBL/GenBank/DDBJ databases">
        <title>Genomic mechanisms accounting for the adaptation to parasitism in nematode-trapping fungi.</title>
        <authorList>
            <person name="Ahren D.G."/>
        </authorList>
    </citation>
    <scope>NUCLEOTIDE SEQUENCE [LARGE SCALE GENOMIC DNA]</scope>
    <source>
        <strain evidence="5">CBS 200.50</strain>
    </source>
</reference>
<evidence type="ECO:0000313" key="4">
    <source>
        <dbReference type="EMBL" id="EPS43733.1"/>
    </source>
</evidence>
<dbReference type="InterPro" id="IPR019197">
    <property type="entry name" value="Biotin-prot_ligase_N"/>
</dbReference>